<keyword evidence="2" id="KW-0229">DNA integration</keyword>
<dbReference type="Pfam" id="PF22022">
    <property type="entry name" value="Phage_int_M"/>
    <property type="match status" value="1"/>
</dbReference>
<protein>
    <submittedName>
        <fullName evidence="6">Tyrosine-type recombinase/integrase</fullName>
    </submittedName>
</protein>
<evidence type="ECO:0000313" key="6">
    <source>
        <dbReference type="EMBL" id="MFC5392825.1"/>
    </source>
</evidence>
<dbReference type="Pfam" id="PF00589">
    <property type="entry name" value="Phage_integrase"/>
    <property type="match status" value="1"/>
</dbReference>
<dbReference type="InterPro" id="IPR038488">
    <property type="entry name" value="Integrase_DNA-bd_sf"/>
</dbReference>
<keyword evidence="3" id="KW-0238">DNA-binding</keyword>
<keyword evidence="7" id="KW-1185">Reference proteome</keyword>
<dbReference type="Pfam" id="PF13356">
    <property type="entry name" value="Arm-DNA-bind_3"/>
    <property type="match status" value="1"/>
</dbReference>
<dbReference type="InterPro" id="IPR010998">
    <property type="entry name" value="Integrase_recombinase_N"/>
</dbReference>
<dbReference type="InterPro" id="IPR050808">
    <property type="entry name" value="Phage_Integrase"/>
</dbReference>
<dbReference type="RefSeq" id="WP_377007668.1">
    <property type="nucleotide sequence ID" value="NZ_JBHSLV010000016.1"/>
</dbReference>
<dbReference type="InterPro" id="IPR002104">
    <property type="entry name" value="Integrase_catalytic"/>
</dbReference>
<name>A0ABW0H876_9HYPH</name>
<dbReference type="InterPro" id="IPR025166">
    <property type="entry name" value="Integrase_DNA_bind_dom"/>
</dbReference>
<evidence type="ECO:0000256" key="4">
    <source>
        <dbReference type="ARBA" id="ARBA00023172"/>
    </source>
</evidence>
<comment type="caution">
    <text evidence="6">The sequence shown here is derived from an EMBL/GenBank/DDBJ whole genome shotgun (WGS) entry which is preliminary data.</text>
</comment>
<dbReference type="EMBL" id="JBHSLV010000016">
    <property type="protein sequence ID" value="MFC5392825.1"/>
    <property type="molecule type" value="Genomic_DNA"/>
</dbReference>
<organism evidence="6 7">
    <name type="scientific">Bosea vestrisii</name>
    <dbReference type="NCBI Taxonomy" id="151416"/>
    <lineage>
        <taxon>Bacteria</taxon>
        <taxon>Pseudomonadati</taxon>
        <taxon>Pseudomonadota</taxon>
        <taxon>Alphaproteobacteria</taxon>
        <taxon>Hyphomicrobiales</taxon>
        <taxon>Boseaceae</taxon>
        <taxon>Bosea</taxon>
    </lineage>
</organism>
<proteinExistence type="inferred from homology"/>
<accession>A0ABW0H876</accession>
<dbReference type="PANTHER" id="PTHR30629:SF2">
    <property type="entry name" value="PROPHAGE INTEGRASE INTS-RELATED"/>
    <property type="match status" value="1"/>
</dbReference>
<dbReference type="Gene3D" id="1.10.443.10">
    <property type="entry name" value="Intergrase catalytic core"/>
    <property type="match status" value="1"/>
</dbReference>
<dbReference type="Gene3D" id="3.30.160.390">
    <property type="entry name" value="Integrase, DNA-binding domain"/>
    <property type="match status" value="1"/>
</dbReference>
<evidence type="ECO:0000256" key="3">
    <source>
        <dbReference type="ARBA" id="ARBA00023125"/>
    </source>
</evidence>
<dbReference type="InterPro" id="IPR011010">
    <property type="entry name" value="DNA_brk_join_enz"/>
</dbReference>
<dbReference type="SUPFAM" id="SSF56349">
    <property type="entry name" value="DNA breaking-rejoining enzymes"/>
    <property type="match status" value="1"/>
</dbReference>
<dbReference type="Gene3D" id="1.10.150.130">
    <property type="match status" value="1"/>
</dbReference>
<dbReference type="PANTHER" id="PTHR30629">
    <property type="entry name" value="PROPHAGE INTEGRASE"/>
    <property type="match status" value="1"/>
</dbReference>
<reference evidence="7" key="1">
    <citation type="journal article" date="2019" name="Int. J. Syst. Evol. Microbiol.">
        <title>The Global Catalogue of Microorganisms (GCM) 10K type strain sequencing project: providing services to taxonomists for standard genome sequencing and annotation.</title>
        <authorList>
            <consortium name="The Broad Institute Genomics Platform"/>
            <consortium name="The Broad Institute Genome Sequencing Center for Infectious Disease"/>
            <person name="Wu L."/>
            <person name="Ma J."/>
        </authorList>
    </citation>
    <scope>NUCLEOTIDE SEQUENCE [LARGE SCALE GENOMIC DNA]</scope>
    <source>
        <strain evidence="7">CGMCC 1.16326</strain>
    </source>
</reference>
<dbReference type="CDD" id="cd00801">
    <property type="entry name" value="INT_P4_C"/>
    <property type="match status" value="1"/>
</dbReference>
<keyword evidence="4" id="KW-0233">DNA recombination</keyword>
<dbReference type="InterPro" id="IPR013762">
    <property type="entry name" value="Integrase-like_cat_sf"/>
</dbReference>
<evidence type="ECO:0000256" key="1">
    <source>
        <dbReference type="ARBA" id="ARBA00008857"/>
    </source>
</evidence>
<dbReference type="Proteomes" id="UP001596104">
    <property type="component" value="Unassembled WGS sequence"/>
</dbReference>
<evidence type="ECO:0000256" key="2">
    <source>
        <dbReference type="ARBA" id="ARBA00022908"/>
    </source>
</evidence>
<gene>
    <name evidence="6" type="ORF">ACFPPC_09285</name>
</gene>
<sequence>MKLTDRFVSTVKPTGDQIDYFDEGTAGLFLRVSAQRKAWGLLYTRPADGKRARTTFATYPEKSLADARAQAIELKSGLSDGKDASAAVRQIKTGIGADDVSVKQLAELYIDDRRQRGRRTADDMERAMKLDVTPVIGSMAIAKLRRADLSRVTDAIKARGSAVQANRTAAMLKAMTAWAVDKGYLEHDPGHRWKPPSEASPPRERAFTAAEIQQFWTGLEHADMSRWTIELLRFCLATGCRQGEAAGMLRSELDLDMRVWLIPAERSKNKRPHAVPLSQIAVETLKRVLDAHELPAVFPGPKGTPLTNSGIARAVQRSQEAIGLEKWTSHDLRRTAATHMAELGISPFDIGLCLNHVSTTRGTVTTSVYVKYTFEREKRAALGTWGARLAAIVAGGAADILPMNKSKKRYGVARGKRAAA</sequence>
<dbReference type="PROSITE" id="PS51898">
    <property type="entry name" value="TYR_RECOMBINASE"/>
    <property type="match status" value="1"/>
</dbReference>
<evidence type="ECO:0000313" key="7">
    <source>
        <dbReference type="Proteomes" id="UP001596104"/>
    </source>
</evidence>
<evidence type="ECO:0000259" key="5">
    <source>
        <dbReference type="PROSITE" id="PS51898"/>
    </source>
</evidence>
<dbReference type="InterPro" id="IPR053876">
    <property type="entry name" value="Phage_int_M"/>
</dbReference>
<comment type="similarity">
    <text evidence="1">Belongs to the 'phage' integrase family.</text>
</comment>
<feature type="domain" description="Tyr recombinase" evidence="5">
    <location>
        <begin position="202"/>
        <end position="382"/>
    </location>
</feature>